<feature type="compositionally biased region" description="Polar residues" evidence="1">
    <location>
        <begin position="51"/>
        <end position="63"/>
    </location>
</feature>
<dbReference type="AlphaFoldDB" id="A0A5N5SL68"/>
<feature type="compositionally biased region" description="Polar residues" evidence="1">
    <location>
        <begin position="70"/>
        <end position="89"/>
    </location>
</feature>
<evidence type="ECO:0000313" key="3">
    <source>
        <dbReference type="Proteomes" id="UP000326759"/>
    </source>
</evidence>
<reference evidence="2 3" key="1">
    <citation type="journal article" date="2019" name="PLoS Biol.">
        <title>Sex chromosomes control vertical transmission of feminizing Wolbachia symbionts in an isopod.</title>
        <authorList>
            <person name="Becking T."/>
            <person name="Chebbi M.A."/>
            <person name="Giraud I."/>
            <person name="Moumen B."/>
            <person name="Laverre T."/>
            <person name="Caubet Y."/>
            <person name="Peccoud J."/>
            <person name="Gilbert C."/>
            <person name="Cordaux R."/>
        </authorList>
    </citation>
    <scope>NUCLEOTIDE SEQUENCE [LARGE SCALE GENOMIC DNA]</scope>
    <source>
        <strain evidence="2">ANa2</strain>
        <tissue evidence="2">Whole body excluding digestive tract and cuticle</tissue>
    </source>
</reference>
<evidence type="ECO:0000256" key="1">
    <source>
        <dbReference type="SAM" id="MobiDB-lite"/>
    </source>
</evidence>
<protein>
    <submittedName>
        <fullName evidence="2">Uncharacterized protein</fullName>
    </submittedName>
</protein>
<sequence>GGRCSIPAENYMVGETSDTDDYGSLPEGEPHRMRQKQKTFRHKTKHPSECDNPNITRSENSKFNHVVRTPRSTLRSKPRQNNGTKSQEGTPVHLANPGEVAECDISWQ</sequence>
<organism evidence="2 3">
    <name type="scientific">Armadillidium nasatum</name>
    <dbReference type="NCBI Taxonomy" id="96803"/>
    <lineage>
        <taxon>Eukaryota</taxon>
        <taxon>Metazoa</taxon>
        <taxon>Ecdysozoa</taxon>
        <taxon>Arthropoda</taxon>
        <taxon>Crustacea</taxon>
        <taxon>Multicrustacea</taxon>
        <taxon>Malacostraca</taxon>
        <taxon>Eumalacostraca</taxon>
        <taxon>Peracarida</taxon>
        <taxon>Isopoda</taxon>
        <taxon>Oniscidea</taxon>
        <taxon>Crinocheta</taxon>
        <taxon>Armadillidiidae</taxon>
        <taxon>Armadillidium</taxon>
    </lineage>
</organism>
<feature type="compositionally biased region" description="Basic residues" evidence="1">
    <location>
        <begin position="33"/>
        <end position="45"/>
    </location>
</feature>
<name>A0A5N5SL68_9CRUS</name>
<proteinExistence type="predicted"/>
<feature type="region of interest" description="Disordered" evidence="1">
    <location>
        <begin position="1"/>
        <end position="108"/>
    </location>
</feature>
<accession>A0A5N5SL68</accession>
<evidence type="ECO:0000313" key="2">
    <source>
        <dbReference type="EMBL" id="KAB7494793.1"/>
    </source>
</evidence>
<comment type="caution">
    <text evidence="2">The sequence shown here is derived from an EMBL/GenBank/DDBJ whole genome shotgun (WGS) entry which is preliminary data.</text>
</comment>
<feature type="non-terminal residue" evidence="2">
    <location>
        <position position="1"/>
    </location>
</feature>
<gene>
    <name evidence="2" type="ORF">Anas_12732</name>
</gene>
<keyword evidence="3" id="KW-1185">Reference proteome</keyword>
<dbReference type="EMBL" id="SEYY01023550">
    <property type="protein sequence ID" value="KAB7494793.1"/>
    <property type="molecule type" value="Genomic_DNA"/>
</dbReference>
<dbReference type="Proteomes" id="UP000326759">
    <property type="component" value="Unassembled WGS sequence"/>
</dbReference>